<evidence type="ECO:0000313" key="2">
    <source>
        <dbReference type="EMBL" id="KFX45571.1"/>
    </source>
</evidence>
<name>A0A093VFV0_TALMA</name>
<feature type="region of interest" description="Disordered" evidence="1">
    <location>
        <begin position="1"/>
        <end position="42"/>
    </location>
</feature>
<dbReference type="AlphaFoldDB" id="A0A093VFV0"/>
<accession>A0A093VFV0</accession>
<comment type="caution">
    <text evidence="2">The sequence shown here is derived from an EMBL/GenBank/DDBJ whole genome shotgun (WGS) entry which is preliminary data.</text>
</comment>
<reference evidence="2" key="1">
    <citation type="journal article" date="2014" name="PLoS Genet.">
        <title>Signature Gene Expression Reveals Novel Clues to the Molecular Mechanisms of Dimorphic Transition in Penicillium marneffei.</title>
        <authorList>
            <person name="Yang E."/>
            <person name="Wang G."/>
            <person name="Cai J."/>
            <person name="Woo P.C."/>
            <person name="Lau S.K."/>
            <person name="Yuen K.-Y."/>
            <person name="Chow W.-N."/>
            <person name="Lin X."/>
        </authorList>
    </citation>
    <scope>NUCLEOTIDE SEQUENCE [LARGE SCALE GENOMIC DNA]</scope>
    <source>
        <strain evidence="2">PM1</strain>
    </source>
</reference>
<proteinExistence type="predicted"/>
<protein>
    <submittedName>
        <fullName evidence="2">Uncharacterized protein</fullName>
    </submittedName>
</protein>
<dbReference type="EMBL" id="JPOX01000022">
    <property type="protein sequence ID" value="KFX45571.1"/>
    <property type="molecule type" value="Genomic_DNA"/>
</dbReference>
<gene>
    <name evidence="2" type="ORF">GQ26_0220040</name>
</gene>
<feature type="region of interest" description="Disordered" evidence="1">
    <location>
        <begin position="249"/>
        <end position="271"/>
    </location>
</feature>
<evidence type="ECO:0000256" key="1">
    <source>
        <dbReference type="SAM" id="MobiDB-lite"/>
    </source>
</evidence>
<organism evidence="2">
    <name type="scientific">Talaromyces marneffei PM1</name>
    <dbReference type="NCBI Taxonomy" id="1077442"/>
    <lineage>
        <taxon>Eukaryota</taxon>
        <taxon>Fungi</taxon>
        <taxon>Dikarya</taxon>
        <taxon>Ascomycota</taxon>
        <taxon>Pezizomycotina</taxon>
        <taxon>Eurotiomycetes</taxon>
        <taxon>Eurotiomycetidae</taxon>
        <taxon>Eurotiales</taxon>
        <taxon>Trichocomaceae</taxon>
        <taxon>Talaromyces</taxon>
        <taxon>Talaromyces sect. Talaromyces</taxon>
    </lineage>
</organism>
<sequence>MPPRTRKVATASSSNAVGRDEKAVVAGPKSIDAPNMVLEDNVNPDHKTNIVVDEDEEGMELFETSDGGRTAINLPSKDEQRAFYAVGGGGGGYNALKKFHGQVYSGMAIGGSHNWNYDQGVWKETKVEPDRWEIDYTTTKRRARKAPRGSGVPIGTEYHWLIVGHQYVEKQDDNTYETNLVGSKYKLAHKSTSATAWSVPTVKAQREREIDLLEDAERRVQGLPPVLTTEKVKVSTKQETGQQTLDTLFTKGKERTSNQDPRQAKERKANNKRNLHIWDGMKDVCENVFRFIISAPGRFSYMNPELYRQMMTRLELYRLADFS</sequence>
<feature type="compositionally biased region" description="Basic and acidic residues" evidence="1">
    <location>
        <begin position="251"/>
        <end position="269"/>
    </location>
</feature>